<sequence length="117" mass="13340">MVKHVTGGYKVMYHPGGPEGPGCEIDFTPPFKRISMTQDLEKELGVKFPPPDSYDSDETRKFLDGLCVQKEVECPPPRTTARLLDKKEICNAYTELNDPIRQRELFEQQAKHIKSDS</sequence>
<dbReference type="PANTHER" id="PTHR42918">
    <property type="entry name" value="LYSYL-TRNA SYNTHETASE"/>
    <property type="match status" value="1"/>
</dbReference>
<organism evidence="2 3">
    <name type="scientific">Cirrhinus molitorella</name>
    <name type="common">mud carp</name>
    <dbReference type="NCBI Taxonomy" id="172907"/>
    <lineage>
        <taxon>Eukaryota</taxon>
        <taxon>Metazoa</taxon>
        <taxon>Chordata</taxon>
        <taxon>Craniata</taxon>
        <taxon>Vertebrata</taxon>
        <taxon>Euteleostomi</taxon>
        <taxon>Actinopterygii</taxon>
        <taxon>Neopterygii</taxon>
        <taxon>Teleostei</taxon>
        <taxon>Ostariophysi</taxon>
        <taxon>Cypriniformes</taxon>
        <taxon>Cyprinidae</taxon>
        <taxon>Labeoninae</taxon>
        <taxon>Labeonini</taxon>
        <taxon>Cirrhinus</taxon>
    </lineage>
</organism>
<keyword evidence="1" id="KW-0547">Nucleotide-binding</keyword>
<evidence type="ECO:0000313" key="3">
    <source>
        <dbReference type="Proteomes" id="UP001558613"/>
    </source>
</evidence>
<dbReference type="Gene3D" id="3.30.930.10">
    <property type="entry name" value="Bira Bifunctional Protein, Domain 2"/>
    <property type="match status" value="1"/>
</dbReference>
<comment type="caution">
    <text evidence="2">The sequence shown here is derived from an EMBL/GenBank/DDBJ whole genome shotgun (WGS) entry which is preliminary data.</text>
</comment>
<gene>
    <name evidence="2" type="ORF">QQF64_029639</name>
</gene>
<evidence type="ECO:0000313" key="2">
    <source>
        <dbReference type="EMBL" id="KAL1270623.1"/>
    </source>
</evidence>
<proteinExistence type="predicted"/>
<dbReference type="PANTHER" id="PTHR42918:SF9">
    <property type="entry name" value="LYSINE--TRNA LIGASE"/>
    <property type="match status" value="1"/>
</dbReference>
<accession>A0ABR3N198</accession>
<protein>
    <submittedName>
        <fullName evidence="2">Uncharacterized protein</fullName>
    </submittedName>
</protein>
<reference evidence="2 3" key="1">
    <citation type="submission" date="2023-09" db="EMBL/GenBank/DDBJ databases">
        <authorList>
            <person name="Wang M."/>
        </authorList>
    </citation>
    <scope>NUCLEOTIDE SEQUENCE [LARGE SCALE GENOMIC DNA]</scope>
    <source>
        <strain evidence="2">GT-2023</strain>
        <tissue evidence="2">Liver</tissue>
    </source>
</reference>
<dbReference type="SUPFAM" id="SSF55681">
    <property type="entry name" value="Class II aaRS and biotin synthetases"/>
    <property type="match status" value="1"/>
</dbReference>
<dbReference type="EMBL" id="JAYMGO010000007">
    <property type="protein sequence ID" value="KAL1270623.1"/>
    <property type="molecule type" value="Genomic_DNA"/>
</dbReference>
<dbReference type="Proteomes" id="UP001558613">
    <property type="component" value="Unassembled WGS sequence"/>
</dbReference>
<keyword evidence="3" id="KW-1185">Reference proteome</keyword>
<evidence type="ECO:0000256" key="1">
    <source>
        <dbReference type="ARBA" id="ARBA00022741"/>
    </source>
</evidence>
<dbReference type="InterPro" id="IPR045864">
    <property type="entry name" value="aa-tRNA-synth_II/BPL/LPL"/>
</dbReference>
<name>A0ABR3N198_9TELE</name>